<protein>
    <recommendedName>
        <fullName evidence="4">Outer membrane protein beta-barrel domain-containing protein</fullName>
    </recommendedName>
</protein>
<organism evidence="2 3">
    <name type="scientific">Sporocytophaga myxococcoides</name>
    <dbReference type="NCBI Taxonomy" id="153721"/>
    <lineage>
        <taxon>Bacteria</taxon>
        <taxon>Pseudomonadati</taxon>
        <taxon>Bacteroidota</taxon>
        <taxon>Cytophagia</taxon>
        <taxon>Cytophagales</taxon>
        <taxon>Cytophagaceae</taxon>
        <taxon>Sporocytophaga</taxon>
    </lineage>
</organism>
<evidence type="ECO:0000313" key="2">
    <source>
        <dbReference type="EMBL" id="GAL84976.1"/>
    </source>
</evidence>
<proteinExistence type="predicted"/>
<dbReference type="STRING" id="153721.MYP_2204"/>
<dbReference type="eggNOG" id="ENOG5032MTV">
    <property type="taxonomic scope" value="Bacteria"/>
</dbReference>
<sequence length="238" mass="26999">MKATQSFNFLRLFFSFSLIFIALNAQSQDSPKHFIEAGISPSSYRGDLNNSFQQWTALYNAGIKFYKKKRINGGINIFVGNIMGQNGKYEFNPDLNPSPTPNTYFKTNVIGVNYDLQLNLIKRKWGCIFISQGIGLMRFTPKDQNNDKLQTKLSTRAKGEDYNNVTFVFPTKAGVMFFLPSWYAIGLQAGYLNPTSDYLDNISNWGIKKKKDNILTVKFSVFIPLNTNKTVTSPDTSK</sequence>
<evidence type="ECO:0008006" key="4">
    <source>
        <dbReference type="Google" id="ProtNLM"/>
    </source>
</evidence>
<dbReference type="Proteomes" id="UP000030185">
    <property type="component" value="Unassembled WGS sequence"/>
</dbReference>
<dbReference type="AlphaFoldDB" id="A0A098LDF2"/>
<comment type="caution">
    <text evidence="2">The sequence shown here is derived from an EMBL/GenBank/DDBJ whole genome shotgun (WGS) entry which is preliminary data.</text>
</comment>
<keyword evidence="3" id="KW-1185">Reference proteome</keyword>
<evidence type="ECO:0000313" key="3">
    <source>
        <dbReference type="Proteomes" id="UP000030185"/>
    </source>
</evidence>
<feature type="chain" id="PRO_5001937063" description="Outer membrane protein beta-barrel domain-containing protein" evidence="1">
    <location>
        <begin position="28"/>
        <end position="238"/>
    </location>
</feature>
<reference evidence="2 3" key="1">
    <citation type="submission" date="2014-09" db="EMBL/GenBank/DDBJ databases">
        <title>Sporocytophaga myxococcoides PG-01 genome sequencing.</title>
        <authorList>
            <person name="Liu L."/>
            <person name="Gao P.J."/>
            <person name="Chen G.J."/>
            <person name="Wang L.S."/>
        </authorList>
    </citation>
    <scope>NUCLEOTIDE SEQUENCE [LARGE SCALE GENOMIC DNA]</scope>
    <source>
        <strain evidence="2 3">PG-01</strain>
    </source>
</reference>
<dbReference type="EMBL" id="BBLT01000004">
    <property type="protein sequence ID" value="GAL84976.1"/>
    <property type="molecule type" value="Genomic_DNA"/>
</dbReference>
<keyword evidence="1" id="KW-0732">Signal</keyword>
<dbReference type="RefSeq" id="WP_045462843.1">
    <property type="nucleotide sequence ID" value="NZ_BBLT01000004.1"/>
</dbReference>
<dbReference type="OrthoDB" id="981456at2"/>
<evidence type="ECO:0000256" key="1">
    <source>
        <dbReference type="SAM" id="SignalP"/>
    </source>
</evidence>
<name>A0A098LDF2_9BACT</name>
<gene>
    <name evidence="2" type="ORF">MYP_2204</name>
</gene>
<feature type="signal peptide" evidence="1">
    <location>
        <begin position="1"/>
        <end position="27"/>
    </location>
</feature>
<accession>A0A098LDF2</accession>